<dbReference type="Proteomes" id="UP000023758">
    <property type="component" value="Unassembled WGS sequence"/>
</dbReference>
<protein>
    <submittedName>
        <fullName evidence="1">Uncharacterized protein</fullName>
    </submittedName>
</protein>
<name>A0A022VWQ0_TRIRU</name>
<accession>A0A022VWQ0</accession>
<reference evidence="1" key="1">
    <citation type="submission" date="2014-02" db="EMBL/GenBank/DDBJ databases">
        <title>The Genome Sequence of Trichophyton rubrum (morphotype fischeri) CBS 288.86.</title>
        <authorList>
            <consortium name="The Broad Institute Genomics Platform"/>
            <person name="Cuomo C.A."/>
            <person name="White T.C."/>
            <person name="Graser Y."/>
            <person name="Martinez-Rossi N."/>
            <person name="Heitman J."/>
            <person name="Young S.K."/>
            <person name="Zeng Q."/>
            <person name="Gargeya S."/>
            <person name="Abouelleil A."/>
            <person name="Alvarado L."/>
            <person name="Chapman S.B."/>
            <person name="Gainer-Dewar J."/>
            <person name="Goldberg J."/>
            <person name="Griggs A."/>
            <person name="Gujja S."/>
            <person name="Hansen M."/>
            <person name="Howarth C."/>
            <person name="Imamovic A."/>
            <person name="Larimer J."/>
            <person name="Martinez D."/>
            <person name="Murphy C."/>
            <person name="Pearson M.D."/>
            <person name="Persinoti G."/>
            <person name="Poon T."/>
            <person name="Priest M."/>
            <person name="Roberts A.D."/>
            <person name="Saif S."/>
            <person name="Shea T.D."/>
            <person name="Sykes S.N."/>
            <person name="Wortman J."/>
            <person name="Nusbaum C."/>
            <person name="Birren B."/>
        </authorList>
    </citation>
    <scope>NUCLEOTIDE SEQUENCE [LARGE SCALE GENOMIC DNA]</scope>
    <source>
        <strain evidence="1">CBS 288.86</strain>
    </source>
</reference>
<dbReference type="AlphaFoldDB" id="A0A022VWQ0"/>
<proteinExistence type="predicted"/>
<sequence length="52" mass="5876">MPLSALKRVLDLVVERMVVESLIENDTLTLEEALEAIFDIIYEECEAYCGNA</sequence>
<gene>
    <name evidence="1" type="ORF">H103_06101</name>
</gene>
<evidence type="ECO:0000313" key="1">
    <source>
        <dbReference type="EMBL" id="EZF50520.1"/>
    </source>
</evidence>
<dbReference type="EMBL" id="KK207885">
    <property type="protein sequence ID" value="EZF50520.1"/>
    <property type="molecule type" value="Genomic_DNA"/>
</dbReference>
<dbReference type="HOGENOM" id="CLU_3088983_0_0_1"/>
<organism evidence="1">
    <name type="scientific">Trichophyton rubrum CBS 288.86</name>
    <dbReference type="NCBI Taxonomy" id="1215330"/>
    <lineage>
        <taxon>Eukaryota</taxon>
        <taxon>Fungi</taxon>
        <taxon>Dikarya</taxon>
        <taxon>Ascomycota</taxon>
        <taxon>Pezizomycotina</taxon>
        <taxon>Eurotiomycetes</taxon>
        <taxon>Eurotiomycetidae</taxon>
        <taxon>Onygenales</taxon>
        <taxon>Arthrodermataceae</taxon>
        <taxon>Trichophyton</taxon>
    </lineage>
</organism>